<evidence type="ECO:0000313" key="2">
    <source>
        <dbReference type="EMBL" id="NMH77595.1"/>
    </source>
</evidence>
<feature type="transmembrane region" description="Helical" evidence="1">
    <location>
        <begin position="38"/>
        <end position="54"/>
    </location>
</feature>
<name>A0ABX1RB32_9PSEU</name>
<dbReference type="EMBL" id="JAAXKY010000026">
    <property type="protein sequence ID" value="NMH77595.1"/>
    <property type="molecule type" value="Genomic_DNA"/>
</dbReference>
<evidence type="ECO:0000256" key="1">
    <source>
        <dbReference type="SAM" id="Phobius"/>
    </source>
</evidence>
<dbReference type="Proteomes" id="UP001296706">
    <property type="component" value="Unassembled WGS sequence"/>
</dbReference>
<accession>A0ABX1RB32</accession>
<protein>
    <submittedName>
        <fullName evidence="2">Uncharacterized protein</fullName>
    </submittedName>
</protein>
<keyword evidence="1" id="KW-0812">Transmembrane</keyword>
<keyword evidence="3" id="KW-1185">Reference proteome</keyword>
<comment type="caution">
    <text evidence="2">The sequence shown here is derived from an EMBL/GenBank/DDBJ whole genome shotgun (WGS) entry which is preliminary data.</text>
</comment>
<reference evidence="2 3" key="1">
    <citation type="submission" date="2020-04" db="EMBL/GenBank/DDBJ databases">
        <authorList>
            <person name="Klaysubun C."/>
            <person name="Duangmal K."/>
            <person name="Lipun K."/>
        </authorList>
    </citation>
    <scope>NUCLEOTIDE SEQUENCE [LARGE SCALE GENOMIC DNA]</scope>
    <source>
        <strain evidence="2 3">JCM 11839</strain>
    </source>
</reference>
<evidence type="ECO:0000313" key="3">
    <source>
        <dbReference type="Proteomes" id="UP001296706"/>
    </source>
</evidence>
<sequence>MRRFGQWLVDNADGMLALTIAITVGALGVLDVLGGEEINAAILLTLALLAATLLRDRKIATNNLNQSAAVRLVHGAEVDRMNSEAHRDAGQWIFKGGTGSSLRSVTLRACVEAAREANRPVRMQIEIIDPTDEQLCRRYAEYRASLRTGPDRDQPEPAPETTSRNAFATVLAICWYRQRFVLLQPEIGLSKVMTTFRWDISPTFALMTQEDRNAPAMFFDRGMSHYRAYLRELTMSFEQSRRLNLSRIEEHRLSDEPTPEEVRTLFSLLRLDLPVSMTDNNVADIISRAKLPRARQGRFRR</sequence>
<keyword evidence="1" id="KW-1133">Transmembrane helix</keyword>
<feature type="transmembrane region" description="Helical" evidence="1">
    <location>
        <begin position="12"/>
        <end position="32"/>
    </location>
</feature>
<gene>
    <name evidence="2" type="ORF">HF577_10935</name>
</gene>
<organism evidence="2 3">
    <name type="scientific">Pseudonocardia xinjiangensis</name>
    <dbReference type="NCBI Taxonomy" id="75289"/>
    <lineage>
        <taxon>Bacteria</taxon>
        <taxon>Bacillati</taxon>
        <taxon>Actinomycetota</taxon>
        <taxon>Actinomycetes</taxon>
        <taxon>Pseudonocardiales</taxon>
        <taxon>Pseudonocardiaceae</taxon>
        <taxon>Pseudonocardia</taxon>
    </lineage>
</organism>
<proteinExistence type="predicted"/>
<dbReference type="RefSeq" id="WP_169395667.1">
    <property type="nucleotide sequence ID" value="NZ_BAAAJH010000016.1"/>
</dbReference>
<keyword evidence="1" id="KW-0472">Membrane</keyword>